<dbReference type="InterPro" id="IPR010766">
    <property type="entry name" value="DRTGG"/>
</dbReference>
<dbReference type="KEGG" id="tli:Tlie_1628"/>
<reference evidence="3" key="1">
    <citation type="submission" date="2011-10" db="EMBL/GenBank/DDBJ databases">
        <title>The complete genome of chromosome of Thermovirga lienii DSM 17291.</title>
        <authorList>
            <consortium name="US DOE Joint Genome Institute (JGI-PGF)"/>
            <person name="Lucas S."/>
            <person name="Copeland A."/>
            <person name="Lapidus A."/>
            <person name="Glavina del Rio T."/>
            <person name="Dalin E."/>
            <person name="Tice H."/>
            <person name="Bruce D."/>
            <person name="Goodwin L."/>
            <person name="Pitluck S."/>
            <person name="Peters L."/>
            <person name="Mikhailova N."/>
            <person name="Saunders E."/>
            <person name="Kyrpides N."/>
            <person name="Mavromatis K."/>
            <person name="Ivanova N."/>
            <person name="Last F.I."/>
            <person name="Brettin T."/>
            <person name="Detter J.C."/>
            <person name="Han C."/>
            <person name="Larimer F."/>
            <person name="Land M."/>
            <person name="Hauser L."/>
            <person name="Markowitz V."/>
            <person name="Cheng J.-F."/>
            <person name="Hugenholtz P."/>
            <person name="Woyke T."/>
            <person name="Wu D."/>
            <person name="Spring S."/>
            <person name="Schroeder M."/>
            <person name="Brambilla E.-M."/>
            <person name="Klenk H.-P."/>
            <person name="Eisen J.A."/>
        </authorList>
    </citation>
    <scope>NUCLEOTIDE SEQUENCE [LARGE SCALE GENOMIC DNA]</scope>
    <source>
        <strain evidence="3">ATCC BAA-1197 / DSM 17291 / Cas60314</strain>
    </source>
</reference>
<keyword evidence="3" id="KW-1185">Reference proteome</keyword>
<feature type="domain" description="DRTGG" evidence="1">
    <location>
        <begin position="5"/>
        <end position="106"/>
    </location>
</feature>
<evidence type="ECO:0000313" key="3">
    <source>
        <dbReference type="Proteomes" id="UP000005868"/>
    </source>
</evidence>
<organism evidence="2 3">
    <name type="scientific">Thermovirga lienii (strain ATCC BAA-1197 / DSM 17291 / Cas60314)</name>
    <dbReference type="NCBI Taxonomy" id="580340"/>
    <lineage>
        <taxon>Bacteria</taxon>
        <taxon>Thermotogati</taxon>
        <taxon>Synergistota</taxon>
        <taxon>Synergistia</taxon>
        <taxon>Synergistales</taxon>
        <taxon>Thermovirgaceae</taxon>
        <taxon>Thermovirga</taxon>
    </lineage>
</organism>
<evidence type="ECO:0000313" key="2">
    <source>
        <dbReference type="EMBL" id="AER67350.1"/>
    </source>
</evidence>
<dbReference type="STRING" id="580340.Tlie_1628"/>
<dbReference type="Proteomes" id="UP000005868">
    <property type="component" value="Chromosome"/>
</dbReference>
<gene>
    <name evidence="2" type="ordered locus">Tlie_1628</name>
</gene>
<dbReference type="OrthoDB" id="9800390at2"/>
<dbReference type="AlphaFoldDB" id="G7V7U6"/>
<dbReference type="EMBL" id="CP003096">
    <property type="protein sequence ID" value="AER67350.1"/>
    <property type="molecule type" value="Genomic_DNA"/>
</dbReference>
<name>G7V7U6_THELD</name>
<reference evidence="2 3" key="2">
    <citation type="journal article" date="2012" name="Stand. Genomic Sci.">
        <title>Genome sequence of the moderately thermophilic, amino-acid-degrading and sulfur-reducing bacterium Thermovirga lienii type strain (Cas60314(T)).</title>
        <authorList>
            <person name="Goker M."/>
            <person name="Saunders E."/>
            <person name="Lapidus A."/>
            <person name="Nolan M."/>
            <person name="Lucas S."/>
            <person name="Hammon N."/>
            <person name="Deshpande S."/>
            <person name="Cheng J.F."/>
            <person name="Han C."/>
            <person name="Tapia R."/>
            <person name="Goodwin L.A."/>
            <person name="Pitluck S."/>
            <person name="Liolios K."/>
            <person name="Mavromatis K."/>
            <person name="Pagani I."/>
            <person name="Ivanova N."/>
            <person name="Mikhailova N."/>
            <person name="Pati A."/>
            <person name="Chen A."/>
            <person name="Palaniappan K."/>
            <person name="Land M."/>
            <person name="Chang Y.J."/>
            <person name="Jeffries C.D."/>
            <person name="Brambilla E.M."/>
            <person name="Rohde M."/>
            <person name="Spring S."/>
            <person name="Detter J.C."/>
            <person name="Woyke T."/>
            <person name="Bristow J."/>
            <person name="Eisen J.A."/>
            <person name="Markowitz V."/>
            <person name="Hugenholtz P."/>
            <person name="Kyrpides N.C."/>
            <person name="Klenk H.P."/>
        </authorList>
    </citation>
    <scope>NUCLEOTIDE SEQUENCE [LARGE SCALE GENOMIC DNA]</scope>
    <source>
        <strain evidence="3">ATCC BAA-1197 / DSM 17291 / Cas60314</strain>
    </source>
</reference>
<accession>G7V7U6</accession>
<evidence type="ECO:0000259" key="1">
    <source>
        <dbReference type="Pfam" id="PF07085"/>
    </source>
</evidence>
<proteinExistence type="predicted"/>
<dbReference type="Pfam" id="PF07085">
    <property type="entry name" value="DRTGG"/>
    <property type="match status" value="1"/>
</dbReference>
<protein>
    <submittedName>
        <fullName evidence="2">DRTGG domain protein</fullName>
    </submittedName>
</protein>
<dbReference type="Gene3D" id="3.40.1390.20">
    <property type="entry name" value="HprK N-terminal domain-like"/>
    <property type="match status" value="1"/>
</dbReference>
<dbReference type="HOGENOM" id="CLU_140224_0_0_0"/>
<dbReference type="eggNOG" id="COG4109">
    <property type="taxonomic scope" value="Bacteria"/>
</dbReference>
<sequence length="121" mass="13100">MVLNEILKILEAEKVGRCEDLSANIECAFASDLMSDVLALASPGSLLITGLTNIQIVRTASMLDMPGVVFVRGKKPAKETIELADKIGLPIILTDKTMFETCGMLYSAGIRPCKCPKRGER</sequence>
<dbReference type="SUPFAM" id="SSF75138">
    <property type="entry name" value="HprK N-terminal domain-like"/>
    <property type="match status" value="1"/>
</dbReference>
<dbReference type="InterPro" id="IPR028979">
    <property type="entry name" value="Ser_kin/Pase_Hpr-like_N_sf"/>
</dbReference>